<reference evidence="2" key="1">
    <citation type="submission" date="2022-11" db="UniProtKB">
        <authorList>
            <consortium name="WormBaseParasite"/>
        </authorList>
    </citation>
    <scope>IDENTIFICATION</scope>
</reference>
<proteinExistence type="predicted"/>
<accession>A0A914V9C7</accession>
<dbReference type="CDD" id="cd20237">
    <property type="entry name" value="PFM_LIN24-like"/>
    <property type="match status" value="1"/>
</dbReference>
<dbReference type="AlphaFoldDB" id="A0A914V9C7"/>
<dbReference type="PANTHER" id="PTHR39369">
    <property type="entry name" value="LIN-24 (TWENTY-FOUR) LIKE"/>
    <property type="match status" value="1"/>
</dbReference>
<sequence>MVNKIEDLFRKKAKRLRIVNEDPEYNHLQPTGAKPYTLFKSVYTNNTDRPQEYSFKTERTTESLCLVCKEQGYSIGQEAELSLKTPCEILEMKAGFKYEMNFNQINENSISELLTWGVDSNVVVPPHFQTVASIMIEELNYQGSYVLVSRIAGPVSINIRRRKDGNLVQAVTTNIVEVFKELFETGHVTKDVKAMVTVEPNAVKLVSKGTCSFQFAMKQKIDLTEAAMPISAIEKETMMMD</sequence>
<dbReference type="Gene3D" id="2.170.15.10">
    <property type="entry name" value="Proaerolysin, chain A, domain 3"/>
    <property type="match status" value="1"/>
</dbReference>
<dbReference type="SUPFAM" id="SSF56973">
    <property type="entry name" value="Aerolisin/ETX pore-forming domain"/>
    <property type="match status" value="1"/>
</dbReference>
<keyword evidence="1" id="KW-1185">Reference proteome</keyword>
<organism evidence="1 2">
    <name type="scientific">Plectus sambesii</name>
    <dbReference type="NCBI Taxonomy" id="2011161"/>
    <lineage>
        <taxon>Eukaryota</taxon>
        <taxon>Metazoa</taxon>
        <taxon>Ecdysozoa</taxon>
        <taxon>Nematoda</taxon>
        <taxon>Chromadorea</taxon>
        <taxon>Plectida</taxon>
        <taxon>Plectina</taxon>
        <taxon>Plectoidea</taxon>
        <taxon>Plectidae</taxon>
        <taxon>Plectus</taxon>
    </lineage>
</organism>
<name>A0A914V9C7_9BILA</name>
<evidence type="ECO:0000313" key="1">
    <source>
        <dbReference type="Proteomes" id="UP000887566"/>
    </source>
</evidence>
<dbReference type="WBParaSite" id="PSAMB.scaffold166size70358.g3012.t1">
    <property type="protein sequence ID" value="PSAMB.scaffold166size70358.g3012.t1"/>
    <property type="gene ID" value="PSAMB.scaffold166size70358.g3012"/>
</dbReference>
<protein>
    <submittedName>
        <fullName evidence="2">Vitellogenin</fullName>
    </submittedName>
</protein>
<dbReference type="Proteomes" id="UP000887566">
    <property type="component" value="Unplaced"/>
</dbReference>
<dbReference type="Pfam" id="PF03318">
    <property type="entry name" value="ETX_MTX2"/>
    <property type="match status" value="1"/>
</dbReference>
<evidence type="ECO:0000313" key="2">
    <source>
        <dbReference type="WBParaSite" id="PSAMB.scaffold166size70358.g3012.t1"/>
    </source>
</evidence>
<dbReference type="PANTHER" id="PTHR39369:SF5">
    <property type="entry name" value="CABIT DOMAIN-CONTAINING PROTEIN"/>
    <property type="match status" value="1"/>
</dbReference>
<dbReference type="InterPro" id="IPR004991">
    <property type="entry name" value="Aerolysin-like"/>
</dbReference>